<evidence type="ECO:0000256" key="1">
    <source>
        <dbReference type="SAM" id="MobiDB-lite"/>
    </source>
</evidence>
<evidence type="ECO:0000313" key="3">
    <source>
        <dbReference type="RefSeq" id="WP_028310491.1"/>
    </source>
</evidence>
<proteinExistence type="predicted"/>
<sequence>MAVVPAIDLVLRTTTGLRLIDAWSGQPVTDGLRCALRRVRDGREIARAAVSAGGVHHWPGLRWPWNADDLAGRAAAGDPSPPAPPQALAEIVVEDPLGRFLPLRLDWPLPPDAPGGALASLVLPSAPGRVAPPGSAGITGLLLLDPPPGSPAGTEPPPAAFARVLAADGQGRNTEGMTDAAGRLALHLPFPRPERKPQSSPPASPPELAPPPGAPVTLRVFHDPAVVAEAVARASLVAAANAARRRAGGSATDAASGAASAFTVIPHAARWRAQPEVRALARIATADALGPLRLEAGRLAVPVTEGLPPHRPELRLAPL</sequence>
<dbReference type="AlphaFoldDB" id="A0A8B6X2L9"/>
<dbReference type="RefSeq" id="WP_028310491.1">
    <property type="nucleotide sequence ID" value="NZ_AXWS01000007.1"/>
</dbReference>
<reference evidence="3" key="1">
    <citation type="submission" date="2025-08" db="UniProtKB">
        <authorList>
            <consortium name="RefSeq"/>
        </authorList>
    </citation>
    <scope>IDENTIFICATION</scope>
</reference>
<dbReference type="OrthoDB" id="8893441at2"/>
<evidence type="ECO:0000313" key="2">
    <source>
        <dbReference type="Proteomes" id="UP000675920"/>
    </source>
</evidence>
<protein>
    <submittedName>
        <fullName evidence="3">Uncharacterized protein</fullName>
    </submittedName>
</protein>
<dbReference type="Proteomes" id="UP000675920">
    <property type="component" value="Unplaced"/>
</dbReference>
<feature type="region of interest" description="Disordered" evidence="1">
    <location>
        <begin position="190"/>
        <end position="216"/>
    </location>
</feature>
<organism evidence="2 3">
    <name type="scientific">Derxia gummosa DSM 723</name>
    <dbReference type="NCBI Taxonomy" id="1121388"/>
    <lineage>
        <taxon>Bacteria</taxon>
        <taxon>Pseudomonadati</taxon>
        <taxon>Pseudomonadota</taxon>
        <taxon>Betaproteobacteria</taxon>
        <taxon>Burkholderiales</taxon>
        <taxon>Alcaligenaceae</taxon>
        <taxon>Derxia</taxon>
    </lineage>
</organism>
<accession>A0A8B6X2L9</accession>
<name>A0A8B6X2L9_9BURK</name>
<feature type="compositionally biased region" description="Pro residues" evidence="1">
    <location>
        <begin position="199"/>
        <end position="214"/>
    </location>
</feature>
<keyword evidence="2" id="KW-1185">Reference proteome</keyword>